<comment type="similarity">
    <text evidence="1">Belongs to the KRI1 family.</text>
</comment>
<reference evidence="4 5" key="1">
    <citation type="journal article" date="2010" name="Science">
        <title>Genome expansion and gene loss in powdery mildew fungi reveal tradeoffs in extreme parasitism.</title>
        <authorList>
            <person name="Spanu P.D."/>
            <person name="Abbott J.C."/>
            <person name="Amselem J."/>
            <person name="Burgis T.A."/>
            <person name="Soanes D.M."/>
            <person name="Stueber K."/>
            <person name="Ver Loren van Themaat E."/>
            <person name="Brown J.K.M."/>
            <person name="Butcher S.A."/>
            <person name="Gurr S.J."/>
            <person name="Lebrun M.-H."/>
            <person name="Ridout C.J."/>
            <person name="Schulze-Lefert P."/>
            <person name="Talbot N.J."/>
            <person name="Ahmadinejad N."/>
            <person name="Ametz C."/>
            <person name="Barton G.R."/>
            <person name="Benjdia M."/>
            <person name="Bidzinski P."/>
            <person name="Bindschedler L.V."/>
            <person name="Both M."/>
            <person name="Brewer M.T."/>
            <person name="Cadle-Davidson L."/>
            <person name="Cadle-Davidson M.M."/>
            <person name="Collemare J."/>
            <person name="Cramer R."/>
            <person name="Frenkel O."/>
            <person name="Godfrey D."/>
            <person name="Harriman J."/>
            <person name="Hoede C."/>
            <person name="King B.C."/>
            <person name="Klages S."/>
            <person name="Kleemann J."/>
            <person name="Knoll D."/>
            <person name="Koti P.S."/>
            <person name="Kreplak J."/>
            <person name="Lopez-Ruiz F.J."/>
            <person name="Lu X."/>
            <person name="Maekawa T."/>
            <person name="Mahanil S."/>
            <person name="Micali C."/>
            <person name="Milgroom M.G."/>
            <person name="Montana G."/>
            <person name="Noir S."/>
            <person name="O'Connell R.J."/>
            <person name="Oberhaensli S."/>
            <person name="Parlange F."/>
            <person name="Pedersen C."/>
            <person name="Quesneville H."/>
            <person name="Reinhardt R."/>
            <person name="Rott M."/>
            <person name="Sacristan S."/>
            <person name="Schmidt S.M."/>
            <person name="Schoen M."/>
            <person name="Skamnioti P."/>
            <person name="Sommer H."/>
            <person name="Stephens A."/>
            <person name="Takahara H."/>
            <person name="Thordal-Christensen H."/>
            <person name="Vigouroux M."/>
            <person name="Wessling R."/>
            <person name="Wicker T."/>
            <person name="Panstruga R."/>
        </authorList>
    </citation>
    <scope>NUCLEOTIDE SEQUENCE [LARGE SCALE GENOMIC DNA]</scope>
    <source>
        <strain evidence="4">DH14</strain>
    </source>
</reference>
<gene>
    <name evidence="4" type="ORF">BGHDH14_bgh00465</name>
</gene>
<feature type="compositionally biased region" description="Polar residues" evidence="2">
    <location>
        <begin position="608"/>
        <end position="624"/>
    </location>
</feature>
<dbReference type="InParanoid" id="N1JCK7"/>
<dbReference type="FunCoup" id="N1JCK7">
    <property type="interactions" value="593"/>
</dbReference>
<name>N1JCK7_BLUG1</name>
<dbReference type="PANTHER" id="PTHR14490">
    <property type="entry name" value="ZINC FINGER, ZZ TYPE"/>
    <property type="match status" value="1"/>
</dbReference>
<feature type="region of interest" description="Disordered" evidence="2">
    <location>
        <begin position="1"/>
        <end position="110"/>
    </location>
</feature>
<proteinExistence type="inferred from homology"/>
<feature type="compositionally biased region" description="Basic residues" evidence="2">
    <location>
        <begin position="629"/>
        <end position="644"/>
    </location>
</feature>
<dbReference type="Pfam" id="PF12936">
    <property type="entry name" value="Kri1_C"/>
    <property type="match status" value="1"/>
</dbReference>
<dbReference type="InterPro" id="IPR018034">
    <property type="entry name" value="Kri1"/>
</dbReference>
<dbReference type="InterPro" id="IPR024626">
    <property type="entry name" value="Kri1-like_C"/>
</dbReference>
<evidence type="ECO:0000256" key="2">
    <source>
        <dbReference type="SAM" id="MobiDB-lite"/>
    </source>
</evidence>
<evidence type="ECO:0000313" key="5">
    <source>
        <dbReference type="Proteomes" id="UP000015441"/>
    </source>
</evidence>
<feature type="compositionally biased region" description="Basic residues" evidence="2">
    <location>
        <begin position="338"/>
        <end position="347"/>
    </location>
</feature>
<organism evidence="4 5">
    <name type="scientific">Blumeria graminis f. sp. hordei (strain DH14)</name>
    <name type="common">Barley powdery mildew</name>
    <name type="synonym">Oidium monilioides f. sp. hordei</name>
    <dbReference type="NCBI Taxonomy" id="546991"/>
    <lineage>
        <taxon>Eukaryota</taxon>
        <taxon>Fungi</taxon>
        <taxon>Dikarya</taxon>
        <taxon>Ascomycota</taxon>
        <taxon>Pezizomycotina</taxon>
        <taxon>Leotiomycetes</taxon>
        <taxon>Erysiphales</taxon>
        <taxon>Erysiphaceae</taxon>
        <taxon>Blumeria</taxon>
        <taxon>Blumeria hordei</taxon>
    </lineage>
</organism>
<dbReference type="OrthoDB" id="10252032at2759"/>
<feature type="compositionally biased region" description="Basic residues" evidence="2">
    <location>
        <begin position="16"/>
        <end position="25"/>
    </location>
</feature>
<sequence length="644" mass="74412">MMAKRKTSESNTIQTIRHKKLKHNQPQHLIESILTDNTSSESEAECNDTNEPKLKINKEFARKFEHNKQREELQKLDEKYNNPEKNSNRIYGDKYDEDSESSNSEEEDDAGLLATETLDAEISATLNAIRSKDPHVYDENFTFFTPIADEIDSGLVADAAEKHKPMYLRDYHRENLLKGLDNGEKRENESESNLNTFAQEQTALQTSLIKQIHDAAEDESEADENGGFLIPEVHEKKRLSTQACKVPQSNIDIDVNTAHNDPDKFLSNFMAARAWVPTEKSRFQPLESDNESEDDRAERFETAYNLRFEDPTGSNEILKTYARDVVAAKSVRRDNLNSRKKQRTVRRDRKEEERQKQKEEIMQLKRLKIEEMENRLKMIKKAAGIRGESLNQESLLKFLEEGWDDERWKDEMTKYFGEKYYADKDQVSDDAMESEAKSERQKRLKKPEWDDDIDINDILPGFEETVQASHVSSHSGSEADNQDVATKLKTRKIHQLEKHAKKKSARIERMKIENLVDSQLDVNLLASSTQRNQFRYRETSPVSFGLTALDILMAPEKSLNEFAGIKKMATFRDAEKKRKDKKHLGKKSRLRQWRKETFGNEEGPAMPTNANNTNVIVPANNENNILLGGRKKKRSRKAKVKAPN</sequence>
<dbReference type="AlphaFoldDB" id="N1JCK7"/>
<dbReference type="eggNOG" id="KOG2409">
    <property type="taxonomic scope" value="Eukaryota"/>
</dbReference>
<dbReference type="EMBL" id="CAUH01004598">
    <property type="protein sequence ID" value="CCU80234.1"/>
    <property type="molecule type" value="Genomic_DNA"/>
</dbReference>
<feature type="region of interest" description="Disordered" evidence="2">
    <location>
        <begin position="596"/>
        <end position="644"/>
    </location>
</feature>
<dbReference type="HOGENOM" id="CLU_009647_3_0_1"/>
<dbReference type="STRING" id="546991.N1JCK7"/>
<evidence type="ECO:0000259" key="3">
    <source>
        <dbReference type="Pfam" id="PF12936"/>
    </source>
</evidence>
<comment type="caution">
    <text evidence="4">The sequence shown here is derived from an EMBL/GenBank/DDBJ whole genome shotgun (WGS) entry which is preliminary data.</text>
</comment>
<dbReference type="Pfam" id="PF05178">
    <property type="entry name" value="Kri1"/>
    <property type="match status" value="1"/>
</dbReference>
<dbReference type="GO" id="GO:0000447">
    <property type="term" value="P:endonucleolytic cleavage in ITS1 to separate SSU-rRNA from 5.8S rRNA and LSU-rRNA from tricistronic rRNA transcript (SSU-rRNA, 5.8S rRNA, LSU-rRNA)"/>
    <property type="evidence" value="ECO:0007669"/>
    <property type="project" value="TreeGrafter"/>
</dbReference>
<feature type="compositionally biased region" description="Basic and acidic residues" evidence="2">
    <location>
        <begin position="348"/>
        <end position="357"/>
    </location>
</feature>
<feature type="compositionally biased region" description="Basic and acidic residues" evidence="2">
    <location>
        <begin position="50"/>
        <end position="82"/>
    </location>
</feature>
<feature type="domain" description="Kri1-like C-terminal" evidence="3">
    <location>
        <begin position="511"/>
        <end position="597"/>
    </location>
</feature>
<feature type="compositionally biased region" description="Acidic residues" evidence="2">
    <location>
        <begin position="95"/>
        <end position="110"/>
    </location>
</feature>
<evidence type="ECO:0000313" key="4">
    <source>
        <dbReference type="EMBL" id="CCU80234.1"/>
    </source>
</evidence>
<dbReference type="GO" id="GO:0005730">
    <property type="term" value="C:nucleolus"/>
    <property type="evidence" value="ECO:0007669"/>
    <property type="project" value="TreeGrafter"/>
</dbReference>
<protein>
    <submittedName>
        <fullName evidence="4">Ribosome biogenesis protein Kri1</fullName>
    </submittedName>
</protein>
<feature type="region of interest" description="Disordered" evidence="2">
    <location>
        <begin position="332"/>
        <end position="357"/>
    </location>
</feature>
<evidence type="ECO:0000256" key="1">
    <source>
        <dbReference type="ARBA" id="ARBA00007473"/>
    </source>
</evidence>
<dbReference type="PANTHER" id="PTHR14490:SF5">
    <property type="entry name" value="PROTEIN KRI1 HOMOLOG"/>
    <property type="match status" value="1"/>
</dbReference>
<accession>N1JCK7</accession>
<dbReference type="Proteomes" id="UP000015441">
    <property type="component" value="Unassembled WGS sequence"/>
</dbReference>
<dbReference type="GO" id="GO:0030686">
    <property type="term" value="C:90S preribosome"/>
    <property type="evidence" value="ECO:0007669"/>
    <property type="project" value="TreeGrafter"/>
</dbReference>
<keyword evidence="5" id="KW-1185">Reference proteome</keyword>